<protein>
    <submittedName>
        <fullName evidence="1">Uncharacterized protein</fullName>
    </submittedName>
</protein>
<comment type="caution">
    <text evidence="1">The sequence shown here is derived from an EMBL/GenBank/DDBJ whole genome shotgun (WGS) entry which is preliminary data.</text>
</comment>
<keyword evidence="2" id="KW-1185">Reference proteome</keyword>
<evidence type="ECO:0000313" key="2">
    <source>
        <dbReference type="Proteomes" id="UP000706891"/>
    </source>
</evidence>
<reference evidence="1" key="2">
    <citation type="journal article" date="2021" name="Sci. Rep.">
        <title>The distribution of antibiotic resistance genes in chicken gut microbiota commensals.</title>
        <authorList>
            <person name="Juricova H."/>
            <person name="Matiasovicova J."/>
            <person name="Kubasova T."/>
            <person name="Cejkova D."/>
            <person name="Rychlik I."/>
        </authorList>
    </citation>
    <scope>NUCLEOTIDE SEQUENCE</scope>
    <source>
        <strain evidence="1">An824</strain>
    </source>
</reference>
<accession>A0A939B6U5</accession>
<sequence length="103" mass="11667">MFDGLCNSTSHGKGQKFNNVKVSLYHSTFGKLQNGRDGRERNFQKDLMVLNRNYTDTRGEAVSAIEDADLIQPFIKLMIKSIRLMAFNQSSLSAFINIQPHNS</sequence>
<name>A0A939B6U5_9BACT</name>
<organism evidence="1 2">
    <name type="scientific">Marseilla massiliensis</name>
    <dbReference type="NCBI Taxonomy" id="1841864"/>
    <lineage>
        <taxon>Bacteria</taxon>
        <taxon>Pseudomonadati</taxon>
        <taxon>Bacteroidota</taxon>
        <taxon>Bacteroidia</taxon>
        <taxon>Bacteroidales</taxon>
        <taxon>Prevotellaceae</taxon>
        <taxon>Marseilla</taxon>
    </lineage>
</organism>
<dbReference type="Proteomes" id="UP000706891">
    <property type="component" value="Unassembled WGS sequence"/>
</dbReference>
<dbReference type="AlphaFoldDB" id="A0A939B6U5"/>
<dbReference type="RefSeq" id="WP_205103434.1">
    <property type="nucleotide sequence ID" value="NZ_JACJJG010000008.1"/>
</dbReference>
<dbReference type="EMBL" id="JACJJG010000008">
    <property type="protein sequence ID" value="MBM6672895.1"/>
    <property type="molecule type" value="Genomic_DNA"/>
</dbReference>
<proteinExistence type="predicted"/>
<reference evidence="1" key="1">
    <citation type="submission" date="2020-08" db="EMBL/GenBank/DDBJ databases">
        <authorList>
            <person name="Cejkova D."/>
            <person name="Kubasova T."/>
            <person name="Jahodarova E."/>
            <person name="Rychlik I."/>
        </authorList>
    </citation>
    <scope>NUCLEOTIDE SEQUENCE</scope>
    <source>
        <strain evidence="1">An824</strain>
    </source>
</reference>
<evidence type="ECO:0000313" key="1">
    <source>
        <dbReference type="EMBL" id="MBM6672895.1"/>
    </source>
</evidence>
<gene>
    <name evidence="1" type="ORF">H6A34_03265</name>
</gene>